<feature type="region of interest" description="Disordered" evidence="1">
    <location>
        <begin position="208"/>
        <end position="230"/>
    </location>
</feature>
<reference evidence="2" key="1">
    <citation type="journal article" date="2016" name="Nat. Genet.">
        <title>A high-quality carrot genome assembly provides new insights into carotenoid accumulation and asterid genome evolution.</title>
        <authorList>
            <person name="Iorizzo M."/>
            <person name="Ellison S."/>
            <person name="Senalik D."/>
            <person name="Zeng P."/>
            <person name="Satapoomin P."/>
            <person name="Huang J."/>
            <person name="Bowman M."/>
            <person name="Iovene M."/>
            <person name="Sanseverino W."/>
            <person name="Cavagnaro P."/>
            <person name="Yildiz M."/>
            <person name="Macko-Podgorni A."/>
            <person name="Moranska E."/>
            <person name="Grzebelus E."/>
            <person name="Grzebelus D."/>
            <person name="Ashrafi H."/>
            <person name="Zheng Z."/>
            <person name="Cheng S."/>
            <person name="Spooner D."/>
            <person name="Van Deynze A."/>
            <person name="Simon P."/>
        </authorList>
    </citation>
    <scope>NUCLEOTIDE SEQUENCE</scope>
    <source>
        <tissue evidence="2">Leaf</tissue>
    </source>
</reference>
<dbReference type="EMBL" id="CP093346">
    <property type="protein sequence ID" value="WOG95261.1"/>
    <property type="molecule type" value="Genomic_DNA"/>
</dbReference>
<protein>
    <submittedName>
        <fullName evidence="2">Uncharacterized protein</fullName>
    </submittedName>
</protein>
<organism evidence="2 3">
    <name type="scientific">Daucus carota subsp. sativus</name>
    <name type="common">Carrot</name>
    <dbReference type="NCBI Taxonomy" id="79200"/>
    <lineage>
        <taxon>Eukaryota</taxon>
        <taxon>Viridiplantae</taxon>
        <taxon>Streptophyta</taxon>
        <taxon>Embryophyta</taxon>
        <taxon>Tracheophyta</taxon>
        <taxon>Spermatophyta</taxon>
        <taxon>Magnoliopsida</taxon>
        <taxon>eudicotyledons</taxon>
        <taxon>Gunneridae</taxon>
        <taxon>Pentapetalae</taxon>
        <taxon>asterids</taxon>
        <taxon>campanulids</taxon>
        <taxon>Apiales</taxon>
        <taxon>Apiaceae</taxon>
        <taxon>Apioideae</taxon>
        <taxon>Scandiceae</taxon>
        <taxon>Daucinae</taxon>
        <taxon>Daucus</taxon>
        <taxon>Daucus sect. Daucus</taxon>
    </lineage>
</organism>
<dbReference type="InterPro" id="IPR012340">
    <property type="entry name" value="NA-bd_OB-fold"/>
</dbReference>
<proteinExistence type="predicted"/>
<name>A0A175YBT1_DAUCS</name>
<gene>
    <name evidence="2" type="ORF">DCAR_0414573</name>
</gene>
<dbReference type="Proteomes" id="UP000077755">
    <property type="component" value="Chromosome 4"/>
</dbReference>
<dbReference type="Gramene" id="KZM81064">
    <property type="protein sequence ID" value="KZM81064"/>
    <property type="gene ID" value="DCAR_031288"/>
</dbReference>
<keyword evidence="3" id="KW-1185">Reference proteome</keyword>
<reference evidence="2" key="2">
    <citation type="submission" date="2022-03" db="EMBL/GenBank/DDBJ databases">
        <title>Draft title - Genomic analysis of global carrot germplasm unveils the trajectory of domestication and the origin of high carotenoid orange carrot.</title>
        <authorList>
            <person name="Iorizzo M."/>
            <person name="Ellison S."/>
            <person name="Senalik D."/>
            <person name="Macko-Podgorni A."/>
            <person name="Grzebelus D."/>
            <person name="Bostan H."/>
            <person name="Rolling W."/>
            <person name="Curaba J."/>
            <person name="Simon P."/>
        </authorList>
    </citation>
    <scope>NUCLEOTIDE SEQUENCE</scope>
    <source>
        <tissue evidence="2">Leaf</tissue>
    </source>
</reference>
<sequence>MEVMKKDNIFLMDVVAITEAVQPKAVYTKEDVQRSHVPFTITDQMTRKNVTFFNEFGDAFLEAYEKIKDQIVVIVITCAKVTEWKDVVYLSNFPATRFYLNLNHYAVNNMADRYANPNFYVMDMDDEDDSLEVPAIKIKKLRDLNEIFIQDISKAPISNVNSPAIEKSTNKSKSRMPTEMIEPTITNADLKELAVTKDNTEMFSQMPSQQDMINAPVSNINSHASKKTTN</sequence>
<dbReference type="SUPFAM" id="SSF50249">
    <property type="entry name" value="Nucleic acid-binding proteins"/>
    <property type="match status" value="1"/>
</dbReference>
<accession>A0A175YBT1</accession>
<evidence type="ECO:0000256" key="1">
    <source>
        <dbReference type="SAM" id="MobiDB-lite"/>
    </source>
</evidence>
<feature type="compositionally biased region" description="Polar residues" evidence="1">
    <location>
        <begin position="208"/>
        <end position="223"/>
    </location>
</feature>
<evidence type="ECO:0000313" key="3">
    <source>
        <dbReference type="Proteomes" id="UP000077755"/>
    </source>
</evidence>
<dbReference type="AlphaFoldDB" id="A0A175YBT1"/>
<evidence type="ECO:0000313" key="2">
    <source>
        <dbReference type="EMBL" id="WOG95261.1"/>
    </source>
</evidence>
<dbReference type="Gene3D" id="2.40.50.140">
    <property type="entry name" value="Nucleic acid-binding proteins"/>
    <property type="match status" value="1"/>
</dbReference>